<dbReference type="SMART" id="SM00906">
    <property type="entry name" value="Fungal_trans"/>
    <property type="match status" value="1"/>
</dbReference>
<dbReference type="Proteomes" id="UP000693942">
    <property type="component" value="Unassembled WGS sequence"/>
</dbReference>
<name>A0A8J5Q5P7_FUSOX</name>
<evidence type="ECO:0000256" key="3">
    <source>
        <dbReference type="SAM" id="MobiDB-lite"/>
    </source>
</evidence>
<gene>
    <name evidence="5" type="ORF">Forpi1262_v002283</name>
</gene>
<evidence type="ECO:0000256" key="2">
    <source>
        <dbReference type="ARBA" id="ARBA00023242"/>
    </source>
</evidence>
<dbReference type="AlphaFoldDB" id="A0A8J5Q5P7"/>
<dbReference type="InterPro" id="IPR050613">
    <property type="entry name" value="Sec_Metabolite_Reg"/>
</dbReference>
<evidence type="ECO:0000313" key="6">
    <source>
        <dbReference type="Proteomes" id="UP000693942"/>
    </source>
</evidence>
<sequence>MPPRADVCPVVRLRCDRQRPCSSCVQRELGLSCTYASDRVTGGDAAHQPRVTTQDRIRHLESLVFDLMQQSSVNQGQHGGGTPCSPVDTAVTTPADYGSMQSTGGGANYVGSSHWAAVLDGIAELKDHFDNEEEASHPDVQIVESPAADMTGPQLLHGCPKPASKDEILSSILTLSRPVVDRLVSRYFNSFEMSPAVLHSVEFLKEYEEFWDDPSAVSPLWLGLLFTIMCLATQFEKFRLDPGVQSPAALSMERDLQKMADTYRLRIGQCLVLGNYTKGGPYVLETLMLYIAAEVFSSTDAEIDIWILTGNTVQIALHMGYHRDPKHFKGMSSFAAEMRRRVWATLVEMDLVLSAQMGLPRMIKQWQTDTREPSNLQDSDFDKTTVEMPPSRPDTDLTPILYRLVKARLMTTVGYIWDFAADVRPYTYTEVERMDNKLDEARKSIPDCLRWHSFARCITDSPQNIMQKVVLETLFYRAKIVLHRKFMFGPPANSADSKRIVLESALKLLDYQHMLQEETQPFCQLYQERWRISSLVNHDFLLATSILCFYLQSTKREGMQVSESAPMDETILVSLRKSYDIWLQSSNSSKEARKVVKALTVVLGVSNTSGTDSGFDSSMSFGVPSGYASSSIDDYQSEIPAGLGSQFPVLDGTMMPNWATFADDLLAAPMATPSNEWQAMDETVDTMGSLTWPWNLQ</sequence>
<feature type="domain" description="Xylanolytic transcriptional activator regulatory" evidence="4">
    <location>
        <begin position="305"/>
        <end position="379"/>
    </location>
</feature>
<dbReference type="GO" id="GO:0008270">
    <property type="term" value="F:zinc ion binding"/>
    <property type="evidence" value="ECO:0007669"/>
    <property type="project" value="InterPro"/>
</dbReference>
<dbReference type="PANTHER" id="PTHR31001">
    <property type="entry name" value="UNCHARACTERIZED TRANSCRIPTIONAL REGULATORY PROTEIN"/>
    <property type="match status" value="1"/>
</dbReference>
<evidence type="ECO:0000256" key="1">
    <source>
        <dbReference type="ARBA" id="ARBA00004123"/>
    </source>
</evidence>
<dbReference type="GO" id="GO:0003677">
    <property type="term" value="F:DNA binding"/>
    <property type="evidence" value="ECO:0007669"/>
    <property type="project" value="InterPro"/>
</dbReference>
<reference evidence="5" key="1">
    <citation type="submission" date="2021-04" db="EMBL/GenBank/DDBJ databases">
        <title>First draft genome resource for Brassicaceae pathogens Fusarium oxysporum f. sp. raphani and Fusarium oxysporum f. sp. rapae.</title>
        <authorList>
            <person name="Asai S."/>
        </authorList>
    </citation>
    <scope>NUCLEOTIDE SEQUENCE</scope>
    <source>
        <strain evidence="5">Tf1262</strain>
    </source>
</reference>
<dbReference type="EMBL" id="JAELUR010000002">
    <property type="protein sequence ID" value="KAG7435401.1"/>
    <property type="molecule type" value="Genomic_DNA"/>
</dbReference>
<organism evidence="5 6">
    <name type="scientific">Fusarium oxysporum f. sp. raphani</name>
    <dbReference type="NCBI Taxonomy" id="96318"/>
    <lineage>
        <taxon>Eukaryota</taxon>
        <taxon>Fungi</taxon>
        <taxon>Dikarya</taxon>
        <taxon>Ascomycota</taxon>
        <taxon>Pezizomycotina</taxon>
        <taxon>Sordariomycetes</taxon>
        <taxon>Hypocreomycetidae</taxon>
        <taxon>Hypocreales</taxon>
        <taxon>Nectriaceae</taxon>
        <taxon>Fusarium</taxon>
        <taxon>Fusarium oxysporum species complex</taxon>
    </lineage>
</organism>
<dbReference type="GO" id="GO:0005634">
    <property type="term" value="C:nucleus"/>
    <property type="evidence" value="ECO:0007669"/>
    <property type="project" value="UniProtKB-SubCell"/>
</dbReference>
<dbReference type="InterPro" id="IPR007219">
    <property type="entry name" value="XnlR_reg_dom"/>
</dbReference>
<protein>
    <submittedName>
        <fullName evidence="5">Trichosetin biosynthesis cluster transcription factor TF23</fullName>
    </submittedName>
</protein>
<proteinExistence type="predicted"/>
<evidence type="ECO:0000313" key="5">
    <source>
        <dbReference type="EMBL" id="KAG7435401.1"/>
    </source>
</evidence>
<dbReference type="GO" id="GO:0006351">
    <property type="term" value="P:DNA-templated transcription"/>
    <property type="evidence" value="ECO:0007669"/>
    <property type="project" value="InterPro"/>
</dbReference>
<keyword evidence="2" id="KW-0539">Nucleus</keyword>
<evidence type="ECO:0000259" key="4">
    <source>
        <dbReference type="SMART" id="SM00906"/>
    </source>
</evidence>
<dbReference type="CDD" id="cd12148">
    <property type="entry name" value="fungal_TF_MHR"/>
    <property type="match status" value="1"/>
</dbReference>
<feature type="region of interest" description="Disordered" evidence="3">
    <location>
        <begin position="368"/>
        <end position="391"/>
    </location>
</feature>
<accession>A0A8J5Q5P7</accession>
<dbReference type="PANTHER" id="PTHR31001:SF74">
    <property type="entry name" value="ZN(II)2CYS6 TRANSCRIPTION FACTOR (EUROFUNG)"/>
    <property type="match status" value="1"/>
</dbReference>
<comment type="subcellular location">
    <subcellularLocation>
        <location evidence="1">Nucleus</location>
    </subcellularLocation>
</comment>
<feature type="compositionally biased region" description="Polar residues" evidence="3">
    <location>
        <begin position="368"/>
        <end position="378"/>
    </location>
</feature>
<comment type="caution">
    <text evidence="5">The sequence shown here is derived from an EMBL/GenBank/DDBJ whole genome shotgun (WGS) entry which is preliminary data.</text>
</comment>
<dbReference type="Pfam" id="PF04082">
    <property type="entry name" value="Fungal_trans"/>
    <property type="match status" value="1"/>
</dbReference>